<gene>
    <name evidence="3" type="ORF">F1728_04875</name>
</gene>
<feature type="domain" description="Sialidase" evidence="2">
    <location>
        <begin position="169"/>
        <end position="365"/>
    </location>
</feature>
<sequence>MTFRVCLLLLLALVDQTPAAEPPVMLLQEESVHDSGAAGGARTAFAIMRLPDGSFAFYDRYSPEEGPLSLPDTEGKQHILLPHLPQEVLSSETIINSGVLDNTQVVLSQDGQVKSIRVQQEGLDRETAKKVGLPRYLNTWIHRAGPVYVKQPLLTWRGYNGSLMEYQELGNGRLVVPHGSLIPHAKAVPPTGRHETVIQYSDDGGDSWKLSKSKLTSPCYAGFNGSNEGACEPALEELSDGRIWMLMRTTAGFLYESFSSDSGTTWRPARASRFNTSTGPPNIMRHRNGWLVVCWNNCEMPPRADGAGVYGGRDALHIAVSEDEGKTWRGFREIYLDHRRNDNPAKNGDRGTAYPLAAYTNDGRLVVLAGQGKGGRNPILIDPAWIVDTRARTDFSEGLKQWSAYTQHGPAKRWWRARDPGAVLIEHPDSKTRNCLHVRKQPDLPADGATWNFPNGWKGTLQTRIKLRSGSQGSMITLNDRMFDPSNDLGEELAVFRVELSDLDLTADEWITLSFEWDLSARTCSLKVDDRKPIELPLRHPTLNGLSYVRFRSTAEQTDLEGLLVEQVEVTVTDPFAPACSVHEQMAHEQRYVKQVVPGWDQQ</sequence>
<dbReference type="PANTHER" id="PTHR43752">
    <property type="entry name" value="BNR/ASP-BOX REPEAT FAMILY PROTEIN"/>
    <property type="match status" value="1"/>
</dbReference>
<organism evidence="3 4">
    <name type="scientific">Gimesia benthica</name>
    <dbReference type="NCBI Taxonomy" id="2608982"/>
    <lineage>
        <taxon>Bacteria</taxon>
        <taxon>Pseudomonadati</taxon>
        <taxon>Planctomycetota</taxon>
        <taxon>Planctomycetia</taxon>
        <taxon>Planctomycetales</taxon>
        <taxon>Planctomycetaceae</taxon>
        <taxon>Gimesia</taxon>
    </lineage>
</organism>
<dbReference type="InterPro" id="IPR011040">
    <property type="entry name" value="Sialidase"/>
</dbReference>
<feature type="signal peptide" evidence="1">
    <location>
        <begin position="1"/>
        <end position="19"/>
    </location>
</feature>
<evidence type="ECO:0000313" key="3">
    <source>
        <dbReference type="EMBL" id="QGQ22067.1"/>
    </source>
</evidence>
<keyword evidence="4" id="KW-1185">Reference proteome</keyword>
<dbReference type="SUPFAM" id="SSF50939">
    <property type="entry name" value="Sialidases"/>
    <property type="match status" value="1"/>
</dbReference>
<dbReference type="KEGG" id="gim:F1728_04875"/>
<dbReference type="PANTHER" id="PTHR43752:SF2">
    <property type="entry name" value="BNR_ASP-BOX REPEAT FAMILY PROTEIN"/>
    <property type="match status" value="1"/>
</dbReference>
<dbReference type="Pfam" id="PF13088">
    <property type="entry name" value="BNR_2"/>
    <property type="match status" value="1"/>
</dbReference>
<keyword evidence="1" id="KW-0732">Signal</keyword>
<name>A0A6I6A6T4_9PLAN</name>
<evidence type="ECO:0000259" key="2">
    <source>
        <dbReference type="Pfam" id="PF13088"/>
    </source>
</evidence>
<dbReference type="InterPro" id="IPR036278">
    <property type="entry name" value="Sialidase_sf"/>
</dbReference>
<feature type="chain" id="PRO_5026348655" evidence="1">
    <location>
        <begin position="20"/>
        <end position="603"/>
    </location>
</feature>
<dbReference type="Gene3D" id="2.120.10.10">
    <property type="match status" value="1"/>
</dbReference>
<dbReference type="CDD" id="cd15482">
    <property type="entry name" value="Sialidase_non-viral"/>
    <property type="match status" value="1"/>
</dbReference>
<dbReference type="EMBL" id="CP043930">
    <property type="protein sequence ID" value="QGQ22067.1"/>
    <property type="molecule type" value="Genomic_DNA"/>
</dbReference>
<protein>
    <submittedName>
        <fullName evidence="3">Exo-alpha-sialidase</fullName>
    </submittedName>
</protein>
<reference evidence="3 4" key="1">
    <citation type="submission" date="2019-09" db="EMBL/GenBank/DDBJ databases">
        <title>Gimesia benthica sp. nov., a novel bacterium isolated from deep-sea water of the Northwest Indian Ocean.</title>
        <authorList>
            <person name="Dai X."/>
        </authorList>
    </citation>
    <scope>NUCLEOTIDE SEQUENCE [LARGE SCALE GENOMIC DNA]</scope>
    <source>
        <strain evidence="3 4">E7</strain>
    </source>
</reference>
<dbReference type="RefSeq" id="WP_155363158.1">
    <property type="nucleotide sequence ID" value="NZ_CP043930.1"/>
</dbReference>
<dbReference type="AlphaFoldDB" id="A0A6I6A6T4"/>
<evidence type="ECO:0000313" key="4">
    <source>
        <dbReference type="Proteomes" id="UP000427281"/>
    </source>
</evidence>
<dbReference type="Proteomes" id="UP000427281">
    <property type="component" value="Chromosome"/>
</dbReference>
<evidence type="ECO:0000256" key="1">
    <source>
        <dbReference type="SAM" id="SignalP"/>
    </source>
</evidence>
<proteinExistence type="predicted"/>
<accession>A0A6I6A6T4</accession>